<comment type="similarity">
    <text evidence="2">Belongs to the protein kinase superfamily. NEK Ser/Thr protein kinase family. NIMA subfamily.</text>
</comment>
<evidence type="ECO:0000256" key="2">
    <source>
        <dbReference type="ARBA" id="ARBA00010886"/>
    </source>
</evidence>
<sequence>MSDLIKYEKVGNIGEGAFGKAILVLSKSENIHRVMKEINISKMSLKEREEARKEVSVLSKMNHPNIVQYCDSFEESGWLYIIMEYCDQGDLYTKINKQNGVLMPETLILDYFVQISLALKHIHDRMILHRDIKTQNVFLTSKGRLKLGDFGIAKVLNHTLDLARTCIGTPYYLSPEICENKPYDHKSDIWALGCVLYEMTTLKHAFEAGNMKNLVLKIIRGTYPPVSSKYSYEMRSLISQLFRRNPRDRPSINAILRKPFLSKRIYRYLTETEMAEEFSHTVLHRHSKRKSDKISNNINLINNKRSIGIFNLKHHQQQHQQPLVIKKSKLNEANNNNKMVKKSENISSNNNNINSHVTNSESEAKRRESLIDANRKRQRELIEKQRLEARNKIREQGWKQLLDYTPVCVTPIANEKNAINVINENCKSKDVYYKPIINSVSSQSSESNAFPSPSMIVADAFMKYKQERDRIEQMNCKYYEAIKNDACINLYENKSPKLIHAFDDKPIFQQHQHQVVQPSIDGVPFSSHVDNKPTNVQLCKDVITPMKLNDICPLLYQYNNANNNKVNISVDINTKDQSLSEDDRSKESKFPSGYSKPPESVLKNEKIYSEIQQCKLVEDFISIRQQAAFNRARGAGHIMGVAGILGGSPFVNINNKGVILDHQRELKALEEKRKKFEALKEQANERARLLKEHLELRRKQEKDFETERQHQLFKLEQFERLNKLQNKNIHEENQQNASDSSDITTPRPLEAPSISMVLAKLNEMPTLQKINKPSQSNENMNKPEDGEENSLITEDDEDQTSNSSSIHSNELHKCNAIRKKKDNILRRLNAKSTDSRGKWNKLPLNAKNSNNLKNYLIQDKDVMIKQLGKYQLLENSTFLNNLAKRTLETSGTLMESTHLLSSSPPSSSINQPYHENSTSDRLNPTHTVIHRLNEVSDVSGSGDSQTIIDNTELNTEKSNLQNRLNGLGSLVKHAWQFDLQTENTETTKTFTITTTIPTDTVIPSIPSSSSASVIHSPSTPGPSGPGGPNVNLSADCLHPTNEVNEMNSFNSIAESTALFNKKFSHNRMATYRLKHPRVISARDDKLFEKVDFVDDPVSEQSTTDHNKMNRLYCELEDLEDGQIPLENQCDADKYGQMIKSGSLPNISSLFPISNYTDVEKDEEECVSVQEKCLQDGVIVSNKQLENNSKYNSFEKLEDPKIHEISSQNINIPSNKTKSEEVEEEERQEEGKGGSSIIPVNELEDDEKDIELVRQSMLQIILNTNANPMNYIPSDNDDNDENDEGENDYSSQNSLEAEVESSKQSLSMVDDTNHSNQYNEYSFSKESGIHSERIQRSIGPINNNCINKYIDKSTREDDLSASRKRSVSINLPVQGSVIDHRRSRKSSSSNSYTGMNSYSKRSHEKSTILSQDVHSNKPDDITPSEQLGNFLNRLDCVSMVYATTTTARDDQFDEKNTDDEITEELEDDDEVIIKVNEVEEDRKGTYSNNNNNKAGINICKPINSDRLARVTEVNESDFDISDSEEDSDEISSDDDDLSDDSDVFSDDDDDDDSMLNGELKETLQQHLPHHQNTHIPDKINGENHLENSQFLRLEKMRADLEEELGFELLIKAYNVIQALQEDEDETITESEQIITNVLGEEKTKLYYDRILQLVLADGVYMDDE</sequence>
<dbReference type="PANTHER" id="PTHR44899:SF3">
    <property type="entry name" value="SERINE_THREONINE-PROTEIN KINASE NEK1"/>
    <property type="match status" value="1"/>
</dbReference>
<dbReference type="FunFam" id="3.30.200.20:FF:000097">
    <property type="entry name" value="Probable serine/threonine-protein kinase nek1"/>
    <property type="match status" value="1"/>
</dbReference>
<evidence type="ECO:0000256" key="5">
    <source>
        <dbReference type="ARBA" id="ARBA00022679"/>
    </source>
</evidence>
<organism evidence="17 18">
    <name type="scientific">Trichobilharzia regenti</name>
    <name type="common">Nasal bird schistosome</name>
    <dbReference type="NCBI Taxonomy" id="157069"/>
    <lineage>
        <taxon>Eukaryota</taxon>
        <taxon>Metazoa</taxon>
        <taxon>Spiralia</taxon>
        <taxon>Lophotrochozoa</taxon>
        <taxon>Platyhelminthes</taxon>
        <taxon>Trematoda</taxon>
        <taxon>Digenea</taxon>
        <taxon>Strigeidida</taxon>
        <taxon>Schistosomatoidea</taxon>
        <taxon>Schistosomatidae</taxon>
        <taxon>Trichobilharzia</taxon>
    </lineage>
</organism>
<dbReference type="GO" id="GO:0004674">
    <property type="term" value="F:protein serine/threonine kinase activity"/>
    <property type="evidence" value="ECO:0007669"/>
    <property type="project" value="UniProtKB-KW"/>
</dbReference>
<dbReference type="EC" id="2.7.11.1" evidence="3"/>
<keyword evidence="14" id="KW-0175">Coiled coil</keyword>
<feature type="region of interest" description="Disordered" evidence="15">
    <location>
        <begin position="576"/>
        <end position="598"/>
    </location>
</feature>
<keyword evidence="5" id="KW-0808">Transferase</keyword>
<feature type="region of interest" description="Disordered" evidence="15">
    <location>
        <begin position="1371"/>
        <end position="1425"/>
    </location>
</feature>
<name>A0AA85KNG8_TRIRE</name>
<evidence type="ECO:0000256" key="12">
    <source>
        <dbReference type="ARBA" id="ARBA00048679"/>
    </source>
</evidence>
<feature type="region of interest" description="Disordered" evidence="15">
    <location>
        <begin position="343"/>
        <end position="367"/>
    </location>
</feature>
<evidence type="ECO:0000256" key="4">
    <source>
        <dbReference type="ARBA" id="ARBA00022527"/>
    </source>
</evidence>
<dbReference type="PROSITE" id="PS50011">
    <property type="entry name" value="PROTEIN_KINASE_DOM"/>
    <property type="match status" value="1"/>
</dbReference>
<evidence type="ECO:0000256" key="9">
    <source>
        <dbReference type="ARBA" id="ARBA00022840"/>
    </source>
</evidence>
<evidence type="ECO:0000259" key="16">
    <source>
        <dbReference type="PROSITE" id="PS50011"/>
    </source>
</evidence>
<dbReference type="WBParaSite" id="TREG1_99290.1">
    <property type="protein sequence ID" value="TREG1_99290.1"/>
    <property type="gene ID" value="TREG1_99290"/>
</dbReference>
<dbReference type="InterPro" id="IPR051131">
    <property type="entry name" value="NEK_Ser/Thr_kinase_NIMA"/>
</dbReference>
<comment type="catalytic activity">
    <reaction evidence="11">
        <text>L-threonyl-[protein] + ATP = O-phospho-L-threonyl-[protein] + ADP + H(+)</text>
        <dbReference type="Rhea" id="RHEA:46608"/>
        <dbReference type="Rhea" id="RHEA-COMP:11060"/>
        <dbReference type="Rhea" id="RHEA-COMP:11605"/>
        <dbReference type="ChEBI" id="CHEBI:15378"/>
        <dbReference type="ChEBI" id="CHEBI:30013"/>
        <dbReference type="ChEBI" id="CHEBI:30616"/>
        <dbReference type="ChEBI" id="CHEBI:61977"/>
        <dbReference type="ChEBI" id="CHEBI:456216"/>
        <dbReference type="EC" id="2.7.11.1"/>
    </reaction>
</comment>
<feature type="compositionally biased region" description="Acidic residues" evidence="15">
    <location>
        <begin position="785"/>
        <end position="799"/>
    </location>
</feature>
<dbReference type="SUPFAM" id="SSF56112">
    <property type="entry name" value="Protein kinase-like (PK-like)"/>
    <property type="match status" value="1"/>
</dbReference>
<keyword evidence="6" id="KW-0479">Metal-binding</keyword>
<feature type="region of interest" description="Disordered" evidence="15">
    <location>
        <begin position="1205"/>
        <end position="1242"/>
    </location>
</feature>
<dbReference type="InterPro" id="IPR000719">
    <property type="entry name" value="Prot_kinase_dom"/>
</dbReference>
<protein>
    <recommendedName>
        <fullName evidence="3">non-specific serine/threonine protein kinase</fullName>
        <ecNumber evidence="3">2.7.11.1</ecNumber>
    </recommendedName>
</protein>
<reference evidence="17" key="1">
    <citation type="submission" date="2022-06" db="EMBL/GenBank/DDBJ databases">
        <authorList>
            <person name="Berger JAMES D."/>
            <person name="Berger JAMES D."/>
        </authorList>
    </citation>
    <scope>NUCLEOTIDE SEQUENCE [LARGE SCALE GENOMIC DNA]</scope>
</reference>
<dbReference type="GO" id="GO:0046872">
    <property type="term" value="F:metal ion binding"/>
    <property type="evidence" value="ECO:0007669"/>
    <property type="project" value="UniProtKB-KW"/>
</dbReference>
<keyword evidence="17" id="KW-1185">Reference proteome</keyword>
<keyword evidence="7 13" id="KW-0547">Nucleotide-binding</keyword>
<feature type="compositionally biased region" description="Low complexity" evidence="15">
    <location>
        <begin position="345"/>
        <end position="355"/>
    </location>
</feature>
<feature type="compositionally biased region" description="Low complexity" evidence="15">
    <location>
        <begin position="1006"/>
        <end position="1018"/>
    </location>
</feature>
<feature type="compositionally biased region" description="Acidic residues" evidence="15">
    <location>
        <begin position="1514"/>
        <end position="1552"/>
    </location>
</feature>
<feature type="coiled-coil region" evidence="14">
    <location>
        <begin position="659"/>
        <end position="735"/>
    </location>
</feature>
<keyword evidence="4" id="KW-0723">Serine/threonine-protein kinase</keyword>
<comment type="cofactor">
    <cofactor evidence="1">
        <name>Mg(2+)</name>
        <dbReference type="ChEBI" id="CHEBI:18420"/>
    </cofactor>
</comment>
<evidence type="ECO:0000256" key="6">
    <source>
        <dbReference type="ARBA" id="ARBA00022723"/>
    </source>
</evidence>
<dbReference type="SMART" id="SM00220">
    <property type="entry name" value="S_TKc"/>
    <property type="match status" value="1"/>
</dbReference>
<dbReference type="Gene3D" id="3.30.200.20">
    <property type="entry name" value="Phosphorylase Kinase, domain 1"/>
    <property type="match status" value="1"/>
</dbReference>
<comment type="catalytic activity">
    <reaction evidence="12">
        <text>L-seryl-[protein] + ATP = O-phospho-L-seryl-[protein] + ADP + H(+)</text>
        <dbReference type="Rhea" id="RHEA:17989"/>
        <dbReference type="Rhea" id="RHEA-COMP:9863"/>
        <dbReference type="Rhea" id="RHEA-COMP:11604"/>
        <dbReference type="ChEBI" id="CHEBI:15378"/>
        <dbReference type="ChEBI" id="CHEBI:29999"/>
        <dbReference type="ChEBI" id="CHEBI:30616"/>
        <dbReference type="ChEBI" id="CHEBI:83421"/>
        <dbReference type="ChEBI" id="CHEBI:456216"/>
        <dbReference type="EC" id="2.7.11.1"/>
    </reaction>
</comment>
<feature type="region of interest" description="Disordered" evidence="15">
    <location>
        <begin position="767"/>
        <end position="813"/>
    </location>
</feature>
<reference evidence="18" key="2">
    <citation type="submission" date="2023-11" db="UniProtKB">
        <authorList>
            <consortium name="WormBaseParasite"/>
        </authorList>
    </citation>
    <scope>IDENTIFICATION</scope>
</reference>
<dbReference type="InterPro" id="IPR011009">
    <property type="entry name" value="Kinase-like_dom_sf"/>
</dbReference>
<dbReference type="PROSITE" id="PS00107">
    <property type="entry name" value="PROTEIN_KINASE_ATP"/>
    <property type="match status" value="1"/>
</dbReference>
<feature type="compositionally biased region" description="Acidic residues" evidence="15">
    <location>
        <begin position="1274"/>
        <end position="1286"/>
    </location>
</feature>
<evidence type="ECO:0000256" key="3">
    <source>
        <dbReference type="ARBA" id="ARBA00012513"/>
    </source>
</evidence>
<dbReference type="GO" id="GO:0005524">
    <property type="term" value="F:ATP binding"/>
    <property type="evidence" value="ECO:0007669"/>
    <property type="project" value="UniProtKB-UniRule"/>
</dbReference>
<keyword evidence="9 13" id="KW-0067">ATP-binding</keyword>
<dbReference type="PANTHER" id="PTHR44899">
    <property type="entry name" value="CAMK FAMILY PROTEIN KINASE"/>
    <property type="match status" value="1"/>
</dbReference>
<evidence type="ECO:0000256" key="11">
    <source>
        <dbReference type="ARBA" id="ARBA00047899"/>
    </source>
</evidence>
<dbReference type="Proteomes" id="UP000050795">
    <property type="component" value="Unassembled WGS sequence"/>
</dbReference>
<dbReference type="Pfam" id="PF00069">
    <property type="entry name" value="Pkinase"/>
    <property type="match status" value="1"/>
</dbReference>
<feature type="region of interest" description="Disordered" evidence="15">
    <location>
        <begin position="1266"/>
        <end position="1318"/>
    </location>
</feature>
<evidence type="ECO:0000256" key="10">
    <source>
        <dbReference type="ARBA" id="ARBA00022842"/>
    </source>
</evidence>
<dbReference type="InterPro" id="IPR008271">
    <property type="entry name" value="Ser/Thr_kinase_AS"/>
</dbReference>
<feature type="region of interest" description="Disordered" evidence="15">
    <location>
        <begin position="1514"/>
        <end position="1554"/>
    </location>
</feature>
<keyword evidence="10" id="KW-0460">Magnesium</keyword>
<evidence type="ECO:0000313" key="18">
    <source>
        <dbReference type="WBParaSite" id="TREG1_99290.1"/>
    </source>
</evidence>
<feature type="binding site" evidence="13">
    <location>
        <position position="36"/>
    </location>
    <ligand>
        <name>ATP</name>
        <dbReference type="ChEBI" id="CHEBI:30616"/>
    </ligand>
</feature>
<proteinExistence type="inferred from homology"/>
<dbReference type="Gene3D" id="1.10.510.10">
    <property type="entry name" value="Transferase(Phosphotransferase) domain 1"/>
    <property type="match status" value="1"/>
</dbReference>
<evidence type="ECO:0000256" key="8">
    <source>
        <dbReference type="ARBA" id="ARBA00022777"/>
    </source>
</evidence>
<evidence type="ECO:0000313" key="17">
    <source>
        <dbReference type="Proteomes" id="UP000050795"/>
    </source>
</evidence>
<evidence type="ECO:0000256" key="13">
    <source>
        <dbReference type="PROSITE-ProRule" id="PRU10141"/>
    </source>
</evidence>
<feature type="compositionally biased region" description="Polar residues" evidence="15">
    <location>
        <begin position="1205"/>
        <end position="1215"/>
    </location>
</feature>
<feature type="region of interest" description="Disordered" evidence="15">
    <location>
        <begin position="895"/>
        <end position="922"/>
    </location>
</feature>
<feature type="compositionally biased region" description="Polar residues" evidence="15">
    <location>
        <begin position="768"/>
        <end position="780"/>
    </location>
</feature>
<keyword evidence="8" id="KW-0418">Kinase</keyword>
<dbReference type="FunFam" id="1.10.510.10:FF:000172">
    <property type="entry name" value="serine/threonine-protein kinase Nek1 isoform X1"/>
    <property type="match status" value="1"/>
</dbReference>
<feature type="domain" description="Protein kinase" evidence="16">
    <location>
        <begin position="7"/>
        <end position="261"/>
    </location>
</feature>
<feature type="compositionally biased region" description="Low complexity" evidence="15">
    <location>
        <begin position="1385"/>
        <end position="1398"/>
    </location>
</feature>
<feature type="region of interest" description="Disordered" evidence="15">
    <location>
        <begin position="1006"/>
        <end position="1026"/>
    </location>
</feature>
<evidence type="ECO:0000256" key="15">
    <source>
        <dbReference type="SAM" id="MobiDB-lite"/>
    </source>
</evidence>
<dbReference type="InterPro" id="IPR017441">
    <property type="entry name" value="Protein_kinase_ATP_BS"/>
</dbReference>
<evidence type="ECO:0000256" key="1">
    <source>
        <dbReference type="ARBA" id="ARBA00001946"/>
    </source>
</evidence>
<feature type="compositionally biased region" description="Polar residues" evidence="15">
    <location>
        <begin position="909"/>
        <end position="922"/>
    </location>
</feature>
<evidence type="ECO:0000256" key="14">
    <source>
        <dbReference type="SAM" id="Coils"/>
    </source>
</evidence>
<dbReference type="PROSITE" id="PS00108">
    <property type="entry name" value="PROTEIN_KINASE_ST"/>
    <property type="match status" value="1"/>
</dbReference>
<accession>A0AA85KNG8</accession>
<evidence type="ECO:0000256" key="7">
    <source>
        <dbReference type="ARBA" id="ARBA00022741"/>
    </source>
</evidence>